<evidence type="ECO:0000256" key="3">
    <source>
        <dbReference type="ARBA" id="ARBA00022576"/>
    </source>
</evidence>
<dbReference type="InterPro" id="IPR004838">
    <property type="entry name" value="NHTrfase_class1_PyrdxlP-BS"/>
</dbReference>
<dbReference type="Gene3D" id="3.90.1150.10">
    <property type="entry name" value="Aspartate Aminotransferase, domain 1"/>
    <property type="match status" value="1"/>
</dbReference>
<dbReference type="FunFam" id="3.40.640.10:FF:000033">
    <property type="entry name" value="Aspartate aminotransferase"/>
    <property type="match status" value="1"/>
</dbReference>
<name>A0A381R514_9ZZZZ</name>
<protein>
    <recommendedName>
        <fullName evidence="6">Aminotransferase class I/classII large domain-containing protein</fullName>
    </recommendedName>
</protein>
<dbReference type="GO" id="GO:0016212">
    <property type="term" value="F:kynurenine-oxoglutarate transaminase activity"/>
    <property type="evidence" value="ECO:0007669"/>
    <property type="project" value="TreeGrafter"/>
</dbReference>
<evidence type="ECO:0000256" key="1">
    <source>
        <dbReference type="ARBA" id="ARBA00001933"/>
    </source>
</evidence>
<organism evidence="7">
    <name type="scientific">marine metagenome</name>
    <dbReference type="NCBI Taxonomy" id="408172"/>
    <lineage>
        <taxon>unclassified sequences</taxon>
        <taxon>metagenomes</taxon>
        <taxon>ecological metagenomes</taxon>
    </lineage>
</organism>
<keyword evidence="4" id="KW-0808">Transferase</keyword>
<dbReference type="InterPro" id="IPR015421">
    <property type="entry name" value="PyrdxlP-dep_Trfase_major"/>
</dbReference>
<proteinExistence type="inferred from homology"/>
<dbReference type="GO" id="GO:0030170">
    <property type="term" value="F:pyridoxal phosphate binding"/>
    <property type="evidence" value="ECO:0007669"/>
    <property type="project" value="InterPro"/>
</dbReference>
<evidence type="ECO:0000313" key="7">
    <source>
        <dbReference type="EMBL" id="SUZ86610.1"/>
    </source>
</evidence>
<evidence type="ECO:0000256" key="5">
    <source>
        <dbReference type="ARBA" id="ARBA00022898"/>
    </source>
</evidence>
<dbReference type="InterPro" id="IPR015424">
    <property type="entry name" value="PyrdxlP-dep_Trfase"/>
</dbReference>
<dbReference type="CDD" id="cd00609">
    <property type="entry name" value="AAT_like"/>
    <property type="match status" value="1"/>
</dbReference>
<dbReference type="InterPro" id="IPR004839">
    <property type="entry name" value="Aminotransferase_I/II_large"/>
</dbReference>
<comment type="similarity">
    <text evidence="2">Belongs to the class-I pyridoxal-phosphate-dependent aminotransferase family.</text>
</comment>
<gene>
    <name evidence="7" type="ORF">METZ01_LOCUS39464</name>
</gene>
<accession>A0A381R514</accession>
<evidence type="ECO:0000256" key="2">
    <source>
        <dbReference type="ARBA" id="ARBA00007441"/>
    </source>
</evidence>
<sequence length="393" mass="43659">MAKSHTRTARRTHLFTESVIREMTRVAHEHDAINLAQGFPDFSAPELLKEAACAAIRADINQYAITWGTVNLRQALAEKYAERYDMEVNTEREITVTCGATEAMAAVMLSIVEPGDEVIILEPFYENYGPDAVLSDATPVFLTLEAPAYRLEKDHLEALITNRTRAIVVNTPNNPTGRVFDLEELQMIADLCLQYDILAITDEIYEHIYYEGEHHVLATFDGMRDRTIIISGLSKTFSVTGWRIGTIIAPPDLTDAIRKVHDFLTVGAPAPLQEACAVGIRELGQSYYEGLTIDYRERRDVFLSALKDSGFKFSTPEGAYYVLADFSGLSSEDDTTFSKKLAKDGGVAPVPGSSFFSVPERGHSVVRFAFCKTIKTLEAAGERLREFALTGHN</sequence>
<reference evidence="7" key="1">
    <citation type="submission" date="2018-05" db="EMBL/GenBank/DDBJ databases">
        <authorList>
            <person name="Lanie J.A."/>
            <person name="Ng W.-L."/>
            <person name="Kazmierczak K.M."/>
            <person name="Andrzejewski T.M."/>
            <person name="Davidsen T.M."/>
            <person name="Wayne K.J."/>
            <person name="Tettelin H."/>
            <person name="Glass J.I."/>
            <person name="Rusch D."/>
            <person name="Podicherti R."/>
            <person name="Tsui H.-C.T."/>
            <person name="Winkler M.E."/>
        </authorList>
    </citation>
    <scope>NUCLEOTIDE SEQUENCE</scope>
</reference>
<dbReference type="Gene3D" id="3.40.640.10">
    <property type="entry name" value="Type I PLP-dependent aspartate aminotransferase-like (Major domain)"/>
    <property type="match status" value="1"/>
</dbReference>
<dbReference type="SUPFAM" id="SSF53383">
    <property type="entry name" value="PLP-dependent transferases"/>
    <property type="match status" value="1"/>
</dbReference>
<dbReference type="PROSITE" id="PS00105">
    <property type="entry name" value="AA_TRANSFER_CLASS_1"/>
    <property type="match status" value="1"/>
</dbReference>
<dbReference type="AlphaFoldDB" id="A0A381R514"/>
<feature type="domain" description="Aminotransferase class I/classII large" evidence="6">
    <location>
        <begin position="31"/>
        <end position="383"/>
    </location>
</feature>
<evidence type="ECO:0000256" key="4">
    <source>
        <dbReference type="ARBA" id="ARBA00022679"/>
    </source>
</evidence>
<dbReference type="PANTHER" id="PTHR43807">
    <property type="entry name" value="FI04487P"/>
    <property type="match status" value="1"/>
</dbReference>
<dbReference type="InterPro" id="IPR015422">
    <property type="entry name" value="PyrdxlP-dep_Trfase_small"/>
</dbReference>
<dbReference type="GO" id="GO:0005737">
    <property type="term" value="C:cytoplasm"/>
    <property type="evidence" value="ECO:0007669"/>
    <property type="project" value="TreeGrafter"/>
</dbReference>
<dbReference type="InterPro" id="IPR051326">
    <property type="entry name" value="Kynurenine-oxoglutarate_AT"/>
</dbReference>
<keyword evidence="3" id="KW-0032">Aminotransferase</keyword>
<dbReference type="PANTHER" id="PTHR43807:SF12">
    <property type="entry name" value="AMINOTRANSFERASE, CLASSES I AND II FAMILY PROTEIN, EXPRESSED"/>
    <property type="match status" value="1"/>
</dbReference>
<comment type="cofactor">
    <cofactor evidence="1">
        <name>pyridoxal 5'-phosphate</name>
        <dbReference type="ChEBI" id="CHEBI:597326"/>
    </cofactor>
</comment>
<dbReference type="Pfam" id="PF00155">
    <property type="entry name" value="Aminotran_1_2"/>
    <property type="match status" value="1"/>
</dbReference>
<evidence type="ECO:0000259" key="6">
    <source>
        <dbReference type="Pfam" id="PF00155"/>
    </source>
</evidence>
<keyword evidence="5" id="KW-0663">Pyridoxal phosphate</keyword>
<dbReference type="EMBL" id="UINC01001691">
    <property type="protein sequence ID" value="SUZ86610.1"/>
    <property type="molecule type" value="Genomic_DNA"/>
</dbReference>